<proteinExistence type="predicted"/>
<dbReference type="RefSeq" id="WP_263052076.1">
    <property type="nucleotide sequence ID" value="NZ_CP106735.1"/>
</dbReference>
<evidence type="ECO:0000313" key="3">
    <source>
        <dbReference type="Proteomes" id="UP001062165"/>
    </source>
</evidence>
<feature type="transmembrane region" description="Helical" evidence="1">
    <location>
        <begin position="115"/>
        <end position="135"/>
    </location>
</feature>
<dbReference type="EMBL" id="CP106735">
    <property type="protein sequence ID" value="UXX80346.1"/>
    <property type="molecule type" value="Genomic_DNA"/>
</dbReference>
<feature type="transmembrane region" description="Helical" evidence="1">
    <location>
        <begin position="178"/>
        <end position="199"/>
    </location>
</feature>
<feature type="transmembrane region" description="Helical" evidence="1">
    <location>
        <begin position="314"/>
        <end position="336"/>
    </location>
</feature>
<feature type="transmembrane region" description="Helical" evidence="1">
    <location>
        <begin position="289"/>
        <end position="308"/>
    </location>
</feature>
<keyword evidence="1" id="KW-1133">Transmembrane helix</keyword>
<evidence type="ECO:0000313" key="2">
    <source>
        <dbReference type="EMBL" id="UXX80346.1"/>
    </source>
</evidence>
<feature type="transmembrane region" description="Helical" evidence="1">
    <location>
        <begin position="16"/>
        <end position="33"/>
    </location>
</feature>
<keyword evidence="1" id="KW-0812">Transmembrane</keyword>
<dbReference type="SUPFAM" id="SSF103473">
    <property type="entry name" value="MFS general substrate transporter"/>
    <property type="match status" value="1"/>
</dbReference>
<reference evidence="2" key="1">
    <citation type="submission" date="2022-10" db="EMBL/GenBank/DDBJ databases">
        <title>Comparative genomics and taxonomic characterization of three novel marine species of genus Reichenbachiella exhibiting antioxidant and polysaccharide degradation activities.</title>
        <authorList>
            <person name="Muhammad N."/>
            <person name="Lee Y.-J."/>
            <person name="Ko J."/>
            <person name="Kim S.-G."/>
        </authorList>
    </citation>
    <scope>NUCLEOTIDE SEQUENCE</scope>
    <source>
        <strain evidence="2">Wsw4-B4</strain>
    </source>
</reference>
<name>A0ABY6D2H4_9BACT</name>
<accession>A0ABY6D2H4</accession>
<feature type="transmembrane region" description="Helical" evidence="1">
    <location>
        <begin position="53"/>
        <end position="76"/>
    </location>
</feature>
<feature type="transmembrane region" description="Helical" evidence="1">
    <location>
        <begin position="348"/>
        <end position="366"/>
    </location>
</feature>
<feature type="transmembrane region" description="Helical" evidence="1">
    <location>
        <begin position="260"/>
        <end position="277"/>
    </location>
</feature>
<sequence length="367" mass="39486">MSTISAKADDIKWPEIFSLGALNVSVVISWIAYHEYQPILLENFSFNHLADFLIVTKAIVLILIPALAGLLADYLLGKNGKFFTLFTVGIGATAMIFMIVASIIGAGPAGALKPFLPYMIILWLVSMNLFISPAYSMIEAFAPAQKLPIVMGFLFLVTELVYALEPLVVGLVQFFGDTLTFIVGGILISVSGYFFHKISSDEVISRKKEMLTATAKPQSLESYIAILVIGLALGMGKAFLVEYIPANFEANFPDLGNTGSYVSFALLGMSAILAFAISKKVAVWETQKVLVASLVIMGIGALILLFSSSVSVSIAGGIITAIGFSVLNISGLPFAINQLSVKHITYGVGIYIGASEVCTGFFEYYFR</sequence>
<evidence type="ECO:0000256" key="1">
    <source>
        <dbReference type="SAM" id="Phobius"/>
    </source>
</evidence>
<protein>
    <recommendedName>
        <fullName evidence="4">Major Facilitator Superfamily protein</fullName>
    </recommendedName>
</protein>
<evidence type="ECO:0008006" key="4">
    <source>
        <dbReference type="Google" id="ProtNLM"/>
    </source>
</evidence>
<organism evidence="2 3">
    <name type="scientific">Reichenbachiella carrageenanivorans</name>
    <dbReference type="NCBI Taxonomy" id="2979869"/>
    <lineage>
        <taxon>Bacteria</taxon>
        <taxon>Pseudomonadati</taxon>
        <taxon>Bacteroidota</taxon>
        <taxon>Cytophagia</taxon>
        <taxon>Cytophagales</taxon>
        <taxon>Reichenbachiellaceae</taxon>
        <taxon>Reichenbachiella</taxon>
    </lineage>
</organism>
<dbReference type="InterPro" id="IPR036259">
    <property type="entry name" value="MFS_trans_sf"/>
</dbReference>
<feature type="transmembrane region" description="Helical" evidence="1">
    <location>
        <begin position="83"/>
        <end position="109"/>
    </location>
</feature>
<dbReference type="Proteomes" id="UP001062165">
    <property type="component" value="Chromosome"/>
</dbReference>
<feature type="transmembrane region" description="Helical" evidence="1">
    <location>
        <begin position="147"/>
        <end position="172"/>
    </location>
</feature>
<feature type="transmembrane region" description="Helical" evidence="1">
    <location>
        <begin position="220"/>
        <end position="240"/>
    </location>
</feature>
<keyword evidence="3" id="KW-1185">Reference proteome</keyword>
<gene>
    <name evidence="2" type="ORF">N7E81_04440</name>
</gene>
<keyword evidence="1" id="KW-0472">Membrane</keyword>